<dbReference type="RefSeq" id="XP_049149863.1">
    <property type="nucleotide sequence ID" value="XM_049292717.1"/>
</dbReference>
<dbReference type="GeneID" id="73347727"/>
<gene>
    <name evidence="1" type="ORF">CLUP02_13780</name>
</gene>
<accession>A0A9Q8T350</accession>
<name>A0A9Q8T350_9PEZI</name>
<dbReference type="Proteomes" id="UP000830671">
    <property type="component" value="Chromosome 7"/>
</dbReference>
<protein>
    <submittedName>
        <fullName evidence="1">Uncharacterized protein</fullName>
    </submittedName>
</protein>
<keyword evidence="2" id="KW-1185">Reference proteome</keyword>
<evidence type="ECO:0000313" key="2">
    <source>
        <dbReference type="Proteomes" id="UP000830671"/>
    </source>
</evidence>
<organism evidence="1 2">
    <name type="scientific">Colletotrichum lupini</name>
    <dbReference type="NCBI Taxonomy" id="145971"/>
    <lineage>
        <taxon>Eukaryota</taxon>
        <taxon>Fungi</taxon>
        <taxon>Dikarya</taxon>
        <taxon>Ascomycota</taxon>
        <taxon>Pezizomycotina</taxon>
        <taxon>Sordariomycetes</taxon>
        <taxon>Hypocreomycetidae</taxon>
        <taxon>Glomerellales</taxon>
        <taxon>Glomerellaceae</taxon>
        <taxon>Colletotrichum</taxon>
        <taxon>Colletotrichum acutatum species complex</taxon>
    </lineage>
</organism>
<dbReference type="EMBL" id="CP019479">
    <property type="protein sequence ID" value="UQC88257.1"/>
    <property type="molecule type" value="Genomic_DNA"/>
</dbReference>
<dbReference type="AlphaFoldDB" id="A0A9Q8T350"/>
<dbReference type="KEGG" id="clup:CLUP02_13780"/>
<reference evidence="1" key="1">
    <citation type="journal article" date="2021" name="Mol. Plant Microbe Interact.">
        <title>Complete Genome Sequence of the Plant-Pathogenic Fungus Colletotrichum lupini.</title>
        <authorList>
            <person name="Baroncelli R."/>
            <person name="Pensec F."/>
            <person name="Da Lio D."/>
            <person name="Boufleur T."/>
            <person name="Vicente I."/>
            <person name="Sarrocco S."/>
            <person name="Picot A."/>
            <person name="Baraldi E."/>
            <person name="Sukno S."/>
            <person name="Thon M."/>
            <person name="Le Floch G."/>
        </authorList>
    </citation>
    <scope>NUCLEOTIDE SEQUENCE</scope>
    <source>
        <strain evidence="1">IMI 504893</strain>
    </source>
</reference>
<proteinExistence type="predicted"/>
<sequence length="129" mass="14719">MIPEYEAVKYDFLMRRCGLPLDLLGQKRDVKTSGFVYVDKCQLTLRRVECSHLASTFFLSQLLPNVKAHATHLSMTEGPATSPVHFHHMLTSKSTYLILKLCPLVWNRSHQVVENYSLIESSSSTMSFI</sequence>
<evidence type="ECO:0000313" key="1">
    <source>
        <dbReference type="EMBL" id="UQC88257.1"/>
    </source>
</evidence>